<feature type="transmembrane region" description="Helical" evidence="7">
    <location>
        <begin position="186"/>
        <end position="209"/>
    </location>
</feature>
<dbReference type="GO" id="GO:0016020">
    <property type="term" value="C:membrane"/>
    <property type="evidence" value="ECO:0007669"/>
    <property type="project" value="UniProtKB-SubCell"/>
</dbReference>
<evidence type="ECO:0000256" key="1">
    <source>
        <dbReference type="ARBA" id="ARBA00004141"/>
    </source>
</evidence>
<accession>A0A485L5K0</accession>
<name>A0A485L5K0_9STRA</name>
<keyword evidence="11" id="KW-1185">Reference proteome</keyword>
<dbReference type="Gene3D" id="1.20.1250.20">
    <property type="entry name" value="MFS general substrate transporter like domains"/>
    <property type="match status" value="1"/>
</dbReference>
<dbReference type="PROSITE" id="PS50850">
    <property type="entry name" value="MFS"/>
    <property type="match status" value="1"/>
</dbReference>
<dbReference type="SUPFAM" id="SSF103473">
    <property type="entry name" value="MFS general substrate transporter"/>
    <property type="match status" value="1"/>
</dbReference>
<dbReference type="OrthoDB" id="78209at2759"/>
<dbReference type="InterPro" id="IPR020846">
    <property type="entry name" value="MFS_dom"/>
</dbReference>
<dbReference type="Proteomes" id="UP000332933">
    <property type="component" value="Unassembled WGS sequence"/>
</dbReference>
<evidence type="ECO:0000256" key="2">
    <source>
        <dbReference type="ARBA" id="ARBA00022448"/>
    </source>
</evidence>
<evidence type="ECO:0000256" key="5">
    <source>
        <dbReference type="ARBA" id="ARBA00023136"/>
    </source>
</evidence>
<dbReference type="GO" id="GO:0022857">
    <property type="term" value="F:transmembrane transporter activity"/>
    <property type="evidence" value="ECO:0007669"/>
    <property type="project" value="InterPro"/>
</dbReference>
<feature type="transmembrane region" description="Helical" evidence="7">
    <location>
        <begin position="93"/>
        <end position="118"/>
    </location>
</feature>
<dbReference type="PANTHER" id="PTHR23505">
    <property type="entry name" value="SPINSTER"/>
    <property type="match status" value="1"/>
</dbReference>
<dbReference type="AlphaFoldDB" id="A0A485L5K0"/>
<evidence type="ECO:0000313" key="9">
    <source>
        <dbReference type="EMBL" id="KAF0693839.1"/>
    </source>
</evidence>
<comment type="subcellular location">
    <subcellularLocation>
        <location evidence="1">Membrane</location>
        <topology evidence="1">Multi-pass membrane protein</topology>
    </subcellularLocation>
</comment>
<dbReference type="InterPro" id="IPR044770">
    <property type="entry name" value="MFS_spinster-like"/>
</dbReference>
<feature type="transmembrane region" description="Helical" evidence="7">
    <location>
        <begin position="124"/>
        <end position="144"/>
    </location>
</feature>
<reference evidence="10 11" key="1">
    <citation type="submission" date="2019-03" db="EMBL/GenBank/DDBJ databases">
        <authorList>
            <person name="Gaulin E."/>
            <person name="Dumas B."/>
        </authorList>
    </citation>
    <scope>NUCLEOTIDE SEQUENCE [LARGE SCALE GENOMIC DNA]</scope>
    <source>
        <strain evidence="10">CBS 568.67</strain>
    </source>
</reference>
<keyword evidence="3 7" id="KW-0812">Transmembrane</keyword>
<gene>
    <name evidence="10" type="primary">Aste57867_15239</name>
    <name evidence="9" type="ORF">As57867_015183</name>
    <name evidence="10" type="ORF">ASTE57867_15239</name>
</gene>
<dbReference type="Pfam" id="PF07690">
    <property type="entry name" value="MFS_1"/>
    <property type="match status" value="1"/>
</dbReference>
<feature type="transmembrane region" description="Helical" evidence="7">
    <location>
        <begin position="395"/>
        <end position="418"/>
    </location>
</feature>
<keyword evidence="4 7" id="KW-1133">Transmembrane helix</keyword>
<dbReference type="PANTHER" id="PTHR23505:SF79">
    <property type="entry name" value="PROTEIN SPINSTER"/>
    <property type="match status" value="1"/>
</dbReference>
<feature type="transmembrane region" description="Helical" evidence="7">
    <location>
        <begin position="221"/>
        <end position="243"/>
    </location>
</feature>
<evidence type="ECO:0000256" key="4">
    <source>
        <dbReference type="ARBA" id="ARBA00022989"/>
    </source>
</evidence>
<evidence type="ECO:0000313" key="11">
    <source>
        <dbReference type="Proteomes" id="UP000332933"/>
    </source>
</evidence>
<organism evidence="10 11">
    <name type="scientific">Aphanomyces stellatus</name>
    <dbReference type="NCBI Taxonomy" id="120398"/>
    <lineage>
        <taxon>Eukaryota</taxon>
        <taxon>Sar</taxon>
        <taxon>Stramenopiles</taxon>
        <taxon>Oomycota</taxon>
        <taxon>Saprolegniomycetes</taxon>
        <taxon>Saprolegniales</taxon>
        <taxon>Verrucalvaceae</taxon>
        <taxon>Aphanomyces</taxon>
    </lineage>
</organism>
<evidence type="ECO:0000313" key="10">
    <source>
        <dbReference type="EMBL" id="VFT92048.1"/>
    </source>
</evidence>
<feature type="transmembrane region" description="Helical" evidence="7">
    <location>
        <begin position="486"/>
        <end position="506"/>
    </location>
</feature>
<feature type="transmembrane region" description="Helical" evidence="7">
    <location>
        <begin position="366"/>
        <end position="389"/>
    </location>
</feature>
<keyword evidence="2" id="KW-0813">Transport</keyword>
<sequence length="520" mass="55679">MNAMLTTIHIDTWDLSKCNLIRAGHRGVIAYYPLSMSTSIAAPMSSPPVAPVWVFGLLCVIFALNAFDRNIVGGAPAQFQFFIQTSLNTTDEGALLGLLSSSFITSFSICIPIFGYLAMTMRPFRLIALGMSIWCVAVCLCSLAKQANSFELLFLGRVLSGVGEASFQCIAPPFIHDHAPTNAKTLWLGIYYTTATVGGTLGSIATSMASAPDSMGWDAVFALEGLTMLPLLAVCMFGIPAAYDIPSGAKTTTDETKYLLQSIWPDTNDDDDRVKRTSFLGELWVVCSDRVFVWLTLAMAAMSFFAAGFGTFSVLLLLGLGMFADETDANVVVGAQGIVAMLLGTLLGGVVLDYTCRGLSHLRQYLAIRQLVVGLPIATLFLVLAIAAIPSRMWFLVWLFFCNTTSGMIAPVITTALFASVEPAQRGLALAMYTVVVHLLGDVPAPVVMGAIKDAWAPHCNSILVGNLVKLNPECAQDKDGLMQALVFPGLWLVGSIGCCAMALVVSTRALRKQCNASEP</sequence>
<evidence type="ECO:0000256" key="7">
    <source>
        <dbReference type="SAM" id="Phobius"/>
    </source>
</evidence>
<proteinExistence type="inferred from homology"/>
<evidence type="ECO:0000256" key="6">
    <source>
        <dbReference type="ARBA" id="ARBA00024338"/>
    </source>
</evidence>
<feature type="transmembrane region" description="Helical" evidence="7">
    <location>
        <begin position="291"/>
        <end position="319"/>
    </location>
</feature>
<dbReference type="EMBL" id="CAADRA010005661">
    <property type="protein sequence ID" value="VFT92048.1"/>
    <property type="molecule type" value="Genomic_DNA"/>
</dbReference>
<reference evidence="9" key="2">
    <citation type="submission" date="2019-06" db="EMBL/GenBank/DDBJ databases">
        <title>Genomics analysis of Aphanomyces spp. identifies a new class of oomycete effector associated with host adaptation.</title>
        <authorList>
            <person name="Gaulin E."/>
        </authorList>
    </citation>
    <scope>NUCLEOTIDE SEQUENCE</scope>
    <source>
        <strain evidence="9">CBS 578.67</strain>
    </source>
</reference>
<feature type="domain" description="Major facilitator superfamily (MFS) profile" evidence="8">
    <location>
        <begin position="54"/>
        <end position="513"/>
    </location>
</feature>
<dbReference type="InterPro" id="IPR036259">
    <property type="entry name" value="MFS_trans_sf"/>
</dbReference>
<evidence type="ECO:0000259" key="8">
    <source>
        <dbReference type="PROSITE" id="PS50850"/>
    </source>
</evidence>
<dbReference type="InterPro" id="IPR011701">
    <property type="entry name" value="MFS"/>
</dbReference>
<protein>
    <submittedName>
        <fullName evidence="10">Aste57867_15239 protein</fullName>
    </submittedName>
</protein>
<comment type="similarity">
    <text evidence="6">Belongs to the major facilitator superfamily. Spinster (TC 2.A.1.49) family.</text>
</comment>
<keyword evidence="5 7" id="KW-0472">Membrane</keyword>
<dbReference type="EMBL" id="VJMH01005640">
    <property type="protein sequence ID" value="KAF0693839.1"/>
    <property type="molecule type" value="Genomic_DNA"/>
</dbReference>
<feature type="transmembrane region" description="Helical" evidence="7">
    <location>
        <begin position="52"/>
        <end position="72"/>
    </location>
</feature>
<evidence type="ECO:0000256" key="3">
    <source>
        <dbReference type="ARBA" id="ARBA00022692"/>
    </source>
</evidence>
<feature type="transmembrane region" description="Helical" evidence="7">
    <location>
        <begin position="331"/>
        <end position="354"/>
    </location>
</feature>